<proteinExistence type="predicted"/>
<evidence type="ECO:0000313" key="1">
    <source>
        <dbReference type="EMBL" id="QGY47534.1"/>
    </source>
</evidence>
<evidence type="ECO:0000313" key="2">
    <source>
        <dbReference type="Proteomes" id="UP000428260"/>
    </source>
</evidence>
<keyword evidence="2" id="KW-1185">Reference proteome</keyword>
<dbReference type="EMBL" id="CP046401">
    <property type="protein sequence ID" value="QGY47534.1"/>
    <property type="molecule type" value="Genomic_DNA"/>
</dbReference>
<accession>A0A6I6KBD4</accession>
<gene>
    <name evidence="1" type="ORF">GM418_28845</name>
</gene>
<reference evidence="1 2" key="1">
    <citation type="submission" date="2019-11" db="EMBL/GenBank/DDBJ databases">
        <authorList>
            <person name="Zheng R.K."/>
            <person name="Sun C.M."/>
        </authorList>
    </citation>
    <scope>NUCLEOTIDE SEQUENCE [LARGE SCALE GENOMIC DNA]</scope>
    <source>
        <strain evidence="1 2">WC007</strain>
    </source>
</reference>
<name>A0A6I6KBD4_9BACT</name>
<sequence length="50" mass="5801">MFKEILKKGTPDLLDEWMKQTLQLKKKKLTTFVKGLKKDMKAVYNAITSA</sequence>
<protein>
    <submittedName>
        <fullName evidence="1">Uncharacterized protein</fullName>
    </submittedName>
</protein>
<organism evidence="1 2">
    <name type="scientific">Maribellus comscasis</name>
    <dbReference type="NCBI Taxonomy" id="2681766"/>
    <lineage>
        <taxon>Bacteria</taxon>
        <taxon>Pseudomonadati</taxon>
        <taxon>Bacteroidota</taxon>
        <taxon>Bacteroidia</taxon>
        <taxon>Marinilabiliales</taxon>
        <taxon>Prolixibacteraceae</taxon>
        <taxon>Maribellus</taxon>
    </lineage>
</organism>
<dbReference type="RefSeq" id="WP_158871512.1">
    <property type="nucleotide sequence ID" value="NZ_CP046401.1"/>
</dbReference>
<dbReference type="AlphaFoldDB" id="A0A6I6KBD4"/>
<dbReference type="KEGG" id="mcos:GM418_28845"/>
<dbReference type="Proteomes" id="UP000428260">
    <property type="component" value="Chromosome"/>
</dbReference>